<sequence>MQLSSQFPAYFLRLRGLALLLSVGLALTACGGGGSADDGGTVADSSGGAPAGGSQGSQNAAPIASAGEDQYSFVGATVTLDGRGSSDADGDSLSYSWTLAEQPAGSHSSLGNATSASPTLVPDQSGNYLLRLEVSDGTEISNLDEVSVTAAEWLLNTNVRSSYIKSNGNGVLVNVQGLQTSASAGTHYLTVATTGIPDYKVTLSQSDVDWLNNRPKAASDFYGGVTSAKAGEAIAFGQNIGYKPVGSSCSLGYWPPGPACPSNQSAQLKLPTEPAPAGGTACATSLNTIGLMLNGAAVFNWQDGSSYNNQQVWLNLAPVFEQYDVDICQGHAQQQGNYHHHMYSACLQTLLEDNGSGHSPIYGFAADGYPIYGPYTMQGVLAKSAWIKRDYSAASVSGCGADGVRSCQLVDQYDLSKGTQSVSAGPDTDTNVTTMSGNSIAAVSGIYFEDYYYDAALTAMGGEYLDQHNGHDHDGLGYHYHVTAQSVAGQLQPVFPYQVGPTFYGELPADTFASCGN</sequence>
<evidence type="ECO:0000256" key="1">
    <source>
        <dbReference type="SAM" id="MobiDB-lite"/>
    </source>
</evidence>
<comment type="caution">
    <text evidence="4">The sequence shown here is derived from an EMBL/GenBank/DDBJ whole genome shotgun (WGS) entry which is preliminary data.</text>
</comment>
<dbReference type="InterPro" id="IPR035986">
    <property type="entry name" value="PKD_dom_sf"/>
</dbReference>
<evidence type="ECO:0000256" key="2">
    <source>
        <dbReference type="SAM" id="SignalP"/>
    </source>
</evidence>
<dbReference type="Pfam" id="PF22352">
    <property type="entry name" value="K319L-like_PKD"/>
    <property type="match status" value="1"/>
</dbReference>
<accession>A0A972FVG1</accession>
<dbReference type="RefSeq" id="WP_169565068.1">
    <property type="nucleotide sequence ID" value="NZ_JAAXYH010000011.1"/>
</dbReference>
<dbReference type="Pfam" id="PF14240">
    <property type="entry name" value="YHYH"/>
    <property type="match status" value="1"/>
</dbReference>
<evidence type="ECO:0000313" key="4">
    <source>
        <dbReference type="EMBL" id="NMH66342.1"/>
    </source>
</evidence>
<name>A0A972FVG1_9GAMM</name>
<gene>
    <name evidence="4" type="ORF">HC757_14355</name>
</gene>
<dbReference type="Proteomes" id="UP000737113">
    <property type="component" value="Unassembled WGS sequence"/>
</dbReference>
<keyword evidence="5" id="KW-1185">Reference proteome</keyword>
<dbReference type="InterPro" id="IPR025924">
    <property type="entry name" value="YHYH_dom"/>
</dbReference>
<feature type="chain" id="PRO_5036741319" evidence="2">
    <location>
        <begin position="32"/>
        <end position="517"/>
    </location>
</feature>
<reference evidence="4" key="1">
    <citation type="submission" date="2020-04" db="EMBL/GenBank/DDBJ databases">
        <title>Description of Shewanella salipaludis sp. nov., isolated from a salt marsh.</title>
        <authorList>
            <person name="Park S."/>
            <person name="Yoon J.-H."/>
        </authorList>
    </citation>
    <scope>NUCLEOTIDE SEQUENCE</scope>
    <source>
        <strain evidence="4">SHSM-M6</strain>
    </source>
</reference>
<dbReference type="CDD" id="cd00146">
    <property type="entry name" value="PKD"/>
    <property type="match status" value="1"/>
</dbReference>
<evidence type="ECO:0000313" key="5">
    <source>
        <dbReference type="Proteomes" id="UP000737113"/>
    </source>
</evidence>
<dbReference type="InterPro" id="IPR013783">
    <property type="entry name" value="Ig-like_fold"/>
</dbReference>
<protein>
    <submittedName>
        <fullName evidence="4">YHYH protein</fullName>
    </submittedName>
</protein>
<evidence type="ECO:0000259" key="3">
    <source>
        <dbReference type="Pfam" id="PF14240"/>
    </source>
</evidence>
<dbReference type="AlphaFoldDB" id="A0A972FVG1"/>
<feature type="domain" description="YHYH" evidence="3">
    <location>
        <begin position="268"/>
        <end position="388"/>
    </location>
</feature>
<feature type="signal peptide" evidence="2">
    <location>
        <begin position="1"/>
        <end position="31"/>
    </location>
</feature>
<organism evidence="4 5">
    <name type="scientific">Shewanella salipaludis</name>
    <dbReference type="NCBI Taxonomy" id="2723052"/>
    <lineage>
        <taxon>Bacteria</taxon>
        <taxon>Pseudomonadati</taxon>
        <taxon>Pseudomonadota</taxon>
        <taxon>Gammaproteobacteria</taxon>
        <taxon>Alteromonadales</taxon>
        <taxon>Shewanellaceae</taxon>
        <taxon>Shewanella</taxon>
    </lineage>
</organism>
<keyword evidence="2" id="KW-0732">Signal</keyword>
<proteinExistence type="predicted"/>
<dbReference type="Gene3D" id="2.60.40.10">
    <property type="entry name" value="Immunoglobulins"/>
    <property type="match status" value="1"/>
</dbReference>
<dbReference type="EMBL" id="JAAXYH010000011">
    <property type="protein sequence ID" value="NMH66342.1"/>
    <property type="molecule type" value="Genomic_DNA"/>
</dbReference>
<dbReference type="SUPFAM" id="SSF49299">
    <property type="entry name" value="PKD domain"/>
    <property type="match status" value="1"/>
</dbReference>
<feature type="region of interest" description="Disordered" evidence="1">
    <location>
        <begin position="41"/>
        <end position="61"/>
    </location>
</feature>